<keyword evidence="2" id="KW-1185">Reference proteome</keyword>
<organism evidence="1 2">
    <name type="scientific">Mesorhizobium tamadayense</name>
    <dbReference type="NCBI Taxonomy" id="425306"/>
    <lineage>
        <taxon>Bacteria</taxon>
        <taxon>Pseudomonadati</taxon>
        <taxon>Pseudomonadota</taxon>
        <taxon>Alphaproteobacteria</taxon>
        <taxon>Hyphomicrobiales</taxon>
        <taxon>Phyllobacteriaceae</taxon>
        <taxon>Mesorhizobium</taxon>
    </lineage>
</organism>
<accession>A0A3P3F5K8</accession>
<reference evidence="1 2" key="1">
    <citation type="submission" date="2018-11" db="EMBL/GenBank/DDBJ databases">
        <title>the genome of Mesorhizobium tamadayense DSM 28320.</title>
        <authorList>
            <person name="Gao J."/>
        </authorList>
    </citation>
    <scope>NUCLEOTIDE SEQUENCE [LARGE SCALE GENOMIC DNA]</scope>
    <source>
        <strain evidence="1 2">DSM 28320</strain>
    </source>
</reference>
<dbReference type="RefSeq" id="WP_125005120.1">
    <property type="nucleotide sequence ID" value="NZ_RQXT01000050.1"/>
</dbReference>
<dbReference type="SUPFAM" id="SSF53448">
    <property type="entry name" value="Nucleotide-diphospho-sugar transferases"/>
    <property type="match status" value="1"/>
</dbReference>
<dbReference type="EMBL" id="RQXT01000050">
    <property type="protein sequence ID" value="RRH93526.1"/>
    <property type="molecule type" value="Genomic_DNA"/>
</dbReference>
<sequence length="323" mass="36894">MTKSCFFLAADARYFPYACLAARRVLDVSLPIDGFILQMNVGVADLAAAQQLLDDRVRIVDLSELMRSVTFAPGHLSIAVYMRLFIDEISEFAPYERVAYLDSDVLFNRSIVDLVETPLDAPLLAAHDVQSYFEPKYRALLSMKPGAPYFNSGVLSLDLPRIRKDGLLARARYFASRGVNGLDQGALNVAFEGKWQTMHPSWNVMTSYNWQVPFEKAYARHFSWGKPWDKVPLGVELAALDIYRDLAKNTRWWAAFQRRVPFERGVMKRFVRRFDTVGSLLTSRERIRRRARYDGERVHEMFARQAEEGAMAAQFPEVLGGFG</sequence>
<evidence type="ECO:0008006" key="3">
    <source>
        <dbReference type="Google" id="ProtNLM"/>
    </source>
</evidence>
<dbReference type="PANTHER" id="PTHR11183">
    <property type="entry name" value="GLYCOGENIN SUBFAMILY MEMBER"/>
    <property type="match status" value="1"/>
</dbReference>
<dbReference type="InterPro" id="IPR002495">
    <property type="entry name" value="Glyco_trans_8"/>
</dbReference>
<dbReference type="InterPro" id="IPR029044">
    <property type="entry name" value="Nucleotide-diphossugar_trans"/>
</dbReference>
<dbReference type="InterPro" id="IPR050587">
    <property type="entry name" value="GNT1/Glycosyltrans_8"/>
</dbReference>
<dbReference type="Proteomes" id="UP000273786">
    <property type="component" value="Unassembled WGS sequence"/>
</dbReference>
<gene>
    <name evidence="1" type="ORF">EH240_29325</name>
</gene>
<evidence type="ECO:0000313" key="2">
    <source>
        <dbReference type="Proteomes" id="UP000273786"/>
    </source>
</evidence>
<comment type="caution">
    <text evidence="1">The sequence shown here is derived from an EMBL/GenBank/DDBJ whole genome shotgun (WGS) entry which is preliminary data.</text>
</comment>
<dbReference type="GO" id="GO:0016757">
    <property type="term" value="F:glycosyltransferase activity"/>
    <property type="evidence" value="ECO:0007669"/>
    <property type="project" value="InterPro"/>
</dbReference>
<dbReference type="Pfam" id="PF01501">
    <property type="entry name" value="Glyco_transf_8"/>
    <property type="match status" value="1"/>
</dbReference>
<proteinExistence type="predicted"/>
<dbReference type="OrthoDB" id="5672604at2"/>
<name>A0A3P3F5K8_9HYPH</name>
<dbReference type="AlphaFoldDB" id="A0A3P3F5K8"/>
<protein>
    <recommendedName>
        <fullName evidence="3">Glycosyltransferase family 8 protein</fullName>
    </recommendedName>
</protein>
<dbReference type="Gene3D" id="3.90.550.10">
    <property type="entry name" value="Spore Coat Polysaccharide Biosynthesis Protein SpsA, Chain A"/>
    <property type="match status" value="1"/>
</dbReference>
<evidence type="ECO:0000313" key="1">
    <source>
        <dbReference type="EMBL" id="RRH93526.1"/>
    </source>
</evidence>